<dbReference type="GeneID" id="27899137"/>
<organism evidence="1 2">
    <name type="scientific">Sphaerulina musiva (strain SO2202)</name>
    <name type="common">Poplar stem canker fungus</name>
    <name type="synonym">Septoria musiva</name>
    <dbReference type="NCBI Taxonomy" id="692275"/>
    <lineage>
        <taxon>Eukaryota</taxon>
        <taxon>Fungi</taxon>
        <taxon>Dikarya</taxon>
        <taxon>Ascomycota</taxon>
        <taxon>Pezizomycotina</taxon>
        <taxon>Dothideomycetes</taxon>
        <taxon>Dothideomycetidae</taxon>
        <taxon>Mycosphaerellales</taxon>
        <taxon>Mycosphaerellaceae</taxon>
        <taxon>Sphaerulina</taxon>
    </lineage>
</organism>
<name>M3D2D0_SPHMS</name>
<keyword evidence="2" id="KW-1185">Reference proteome</keyword>
<dbReference type="AlphaFoldDB" id="M3D2D0"/>
<accession>M3D2D0</accession>
<reference evidence="1 2" key="1">
    <citation type="journal article" date="2012" name="PLoS Pathog.">
        <title>Diverse lifestyles and strategies of plant pathogenesis encoded in the genomes of eighteen Dothideomycetes fungi.</title>
        <authorList>
            <person name="Ohm R.A."/>
            <person name="Feau N."/>
            <person name="Henrissat B."/>
            <person name="Schoch C.L."/>
            <person name="Horwitz B.A."/>
            <person name="Barry K.W."/>
            <person name="Condon B.J."/>
            <person name="Copeland A.C."/>
            <person name="Dhillon B."/>
            <person name="Glaser F."/>
            <person name="Hesse C.N."/>
            <person name="Kosti I."/>
            <person name="LaButti K."/>
            <person name="Lindquist E.A."/>
            <person name="Lucas S."/>
            <person name="Salamov A.A."/>
            <person name="Bradshaw R.E."/>
            <person name="Ciuffetti L."/>
            <person name="Hamelin R.C."/>
            <person name="Kema G.H.J."/>
            <person name="Lawrence C."/>
            <person name="Scott J.A."/>
            <person name="Spatafora J.W."/>
            <person name="Turgeon B.G."/>
            <person name="de Wit P.J.G.M."/>
            <person name="Zhong S."/>
            <person name="Goodwin S.B."/>
            <person name="Grigoriev I.V."/>
        </authorList>
    </citation>
    <scope>NUCLEOTIDE SEQUENCE [LARGE SCALE GENOMIC DNA]</scope>
    <source>
        <strain evidence="1 2">SO2202</strain>
    </source>
</reference>
<dbReference type="Proteomes" id="UP000016931">
    <property type="component" value="Unassembled WGS sequence"/>
</dbReference>
<dbReference type="EMBL" id="KB456264">
    <property type="protein sequence ID" value="EMF12390.1"/>
    <property type="molecule type" value="Genomic_DNA"/>
</dbReference>
<dbReference type="HOGENOM" id="CLU_2348032_0_0_1"/>
<sequence>MVQRAHCADVRGVIPTVASIPAVPLFCQDGTVVCSVAIDGSPPFARLLRPGVSEVPVGRKLGKATPEGRESAALVALRPRLDPRSVSGCARTRAAGY</sequence>
<dbReference type="RefSeq" id="XP_016760511.1">
    <property type="nucleotide sequence ID" value="XM_016902000.1"/>
</dbReference>
<proteinExistence type="predicted"/>
<protein>
    <submittedName>
        <fullName evidence="1">Uncharacterized protein</fullName>
    </submittedName>
</protein>
<evidence type="ECO:0000313" key="2">
    <source>
        <dbReference type="Proteomes" id="UP000016931"/>
    </source>
</evidence>
<evidence type="ECO:0000313" key="1">
    <source>
        <dbReference type="EMBL" id="EMF12390.1"/>
    </source>
</evidence>
<gene>
    <name evidence="1" type="ORF">SEPMUDRAFT_125598</name>
</gene>